<feature type="domain" description="2Fe-2S ferredoxin-type" evidence="10">
    <location>
        <begin position="7"/>
        <end position="100"/>
    </location>
</feature>
<keyword evidence="12" id="KW-1185">Reference proteome</keyword>
<dbReference type="InterPro" id="IPR001041">
    <property type="entry name" value="2Fe-2S_ferredoxin-type"/>
</dbReference>
<dbReference type="PROSITE" id="PS51085">
    <property type="entry name" value="2FE2S_FER_2"/>
    <property type="match status" value="1"/>
</dbReference>
<evidence type="ECO:0000256" key="5">
    <source>
        <dbReference type="ARBA" id="ARBA00022982"/>
    </source>
</evidence>
<dbReference type="PANTHER" id="PTHR43112">
    <property type="entry name" value="FERREDOXIN"/>
    <property type="match status" value="1"/>
</dbReference>
<dbReference type="InterPro" id="IPR012675">
    <property type="entry name" value="Beta-grasp_dom_sf"/>
</dbReference>
<evidence type="ECO:0000256" key="4">
    <source>
        <dbReference type="ARBA" id="ARBA00022723"/>
    </source>
</evidence>
<evidence type="ECO:0000256" key="2">
    <source>
        <dbReference type="ARBA" id="ARBA00022448"/>
    </source>
</evidence>
<evidence type="ECO:0000256" key="9">
    <source>
        <dbReference type="SAM" id="MobiDB-lite"/>
    </source>
</evidence>
<comment type="similarity">
    <text evidence="1">Belongs to the 2Fe2S plant-type ferredoxin family.</text>
</comment>
<gene>
    <name evidence="11" type="ORF">G3256_03475</name>
</gene>
<dbReference type="PANTHER" id="PTHR43112:SF3">
    <property type="entry name" value="FERREDOXIN-2, CHLOROPLASTIC"/>
    <property type="match status" value="1"/>
</dbReference>
<feature type="region of interest" description="Disordered" evidence="9">
    <location>
        <begin position="116"/>
        <end position="137"/>
    </location>
</feature>
<organism evidence="11 12">
    <name type="scientific">Roseobacter ponti</name>
    <dbReference type="NCBI Taxonomy" id="1891787"/>
    <lineage>
        <taxon>Bacteria</taxon>
        <taxon>Pseudomonadati</taxon>
        <taxon>Pseudomonadota</taxon>
        <taxon>Alphaproteobacteria</taxon>
        <taxon>Rhodobacterales</taxon>
        <taxon>Roseobacteraceae</taxon>
        <taxon>Roseobacter</taxon>
    </lineage>
</organism>
<dbReference type="AlphaFoldDB" id="A0A858SR14"/>
<dbReference type="Pfam" id="PF00111">
    <property type="entry name" value="Fer2"/>
    <property type="match status" value="1"/>
</dbReference>
<evidence type="ECO:0000313" key="11">
    <source>
        <dbReference type="EMBL" id="QJF50292.1"/>
    </source>
</evidence>
<dbReference type="GO" id="GO:0046872">
    <property type="term" value="F:metal ion binding"/>
    <property type="evidence" value="ECO:0007669"/>
    <property type="project" value="UniProtKB-KW"/>
</dbReference>
<dbReference type="InterPro" id="IPR036010">
    <property type="entry name" value="2Fe-2S_ferredoxin-like_sf"/>
</dbReference>
<keyword evidence="2" id="KW-0813">Transport</keyword>
<evidence type="ECO:0000313" key="12">
    <source>
        <dbReference type="Proteomes" id="UP000503308"/>
    </source>
</evidence>
<dbReference type="Gene3D" id="3.10.20.30">
    <property type="match status" value="1"/>
</dbReference>
<keyword evidence="4" id="KW-0479">Metal-binding</keyword>
<proteinExistence type="inferred from homology"/>
<comment type="cofactor">
    <cofactor evidence="8">
        <name>[2Fe-2S] cluster</name>
        <dbReference type="ChEBI" id="CHEBI:190135"/>
    </cofactor>
</comment>
<dbReference type="CDD" id="cd00207">
    <property type="entry name" value="fer2"/>
    <property type="match status" value="1"/>
</dbReference>
<evidence type="ECO:0000259" key="10">
    <source>
        <dbReference type="PROSITE" id="PS51085"/>
    </source>
</evidence>
<accession>A0A858SR14</accession>
<evidence type="ECO:0000256" key="8">
    <source>
        <dbReference type="ARBA" id="ARBA00034078"/>
    </source>
</evidence>
<dbReference type="EMBL" id="CP048788">
    <property type="protein sequence ID" value="QJF50292.1"/>
    <property type="molecule type" value="Genomic_DNA"/>
</dbReference>
<name>A0A858SR14_9RHOB</name>
<dbReference type="KEGG" id="rpon:G3256_03475"/>
<dbReference type="SUPFAM" id="SSF54292">
    <property type="entry name" value="2Fe-2S ferredoxin-like"/>
    <property type="match status" value="1"/>
</dbReference>
<keyword evidence="6" id="KW-0408">Iron</keyword>
<sequence length="137" mass="14908">MVVSGTRTITIANRAGATYKVEARRPLLETLREQGVDLPYGCKYGGCITCAALLTAGEVDQRRQVALNNRQINNGYVLLCVARAVTDCTLEIGVESHDKLYRNPFLDPLEPHELKAGIAAPAPSGREAVGQRQNKET</sequence>
<keyword evidence="3" id="KW-0001">2Fe-2S</keyword>
<keyword evidence="7" id="KW-0411">Iron-sulfur</keyword>
<reference evidence="11 12" key="1">
    <citation type="submission" date="2020-02" db="EMBL/GenBank/DDBJ databases">
        <title>Genome sequence of Roseobacter ponti.</title>
        <authorList>
            <person name="Hollensteiner J."/>
            <person name="Schneider D."/>
            <person name="Poehlein A."/>
            <person name="Daniel R."/>
        </authorList>
    </citation>
    <scope>NUCLEOTIDE SEQUENCE [LARGE SCALE GENOMIC DNA]</scope>
    <source>
        <strain evidence="11 12">DSM 106830</strain>
    </source>
</reference>
<dbReference type="Proteomes" id="UP000503308">
    <property type="component" value="Chromosome"/>
</dbReference>
<protein>
    <submittedName>
        <fullName evidence="11">2Fe-2S iron-sulfur cluster binding domain-containing protein</fullName>
    </submittedName>
</protein>
<dbReference type="GO" id="GO:0051537">
    <property type="term" value="F:2 iron, 2 sulfur cluster binding"/>
    <property type="evidence" value="ECO:0007669"/>
    <property type="project" value="UniProtKB-KW"/>
</dbReference>
<evidence type="ECO:0000256" key="7">
    <source>
        <dbReference type="ARBA" id="ARBA00023014"/>
    </source>
</evidence>
<evidence type="ECO:0000256" key="3">
    <source>
        <dbReference type="ARBA" id="ARBA00022714"/>
    </source>
</evidence>
<evidence type="ECO:0000256" key="1">
    <source>
        <dbReference type="ARBA" id="ARBA00007874"/>
    </source>
</evidence>
<dbReference type="RefSeq" id="WP_169639509.1">
    <property type="nucleotide sequence ID" value="NZ_CP048788.1"/>
</dbReference>
<keyword evidence="5" id="KW-0249">Electron transport</keyword>
<evidence type="ECO:0000256" key="6">
    <source>
        <dbReference type="ARBA" id="ARBA00023004"/>
    </source>
</evidence>